<dbReference type="Pfam" id="PF12580">
    <property type="entry name" value="TPPII"/>
    <property type="match status" value="1"/>
</dbReference>
<sequence>MNQNISLLWVPGHSGIFWNEKADSLAKQVTDSTSFIEWIASEDIISSFKKQSIQITHNNYRRNKYQAMIGNVPDIITISKWTENRVQDRLIAHIISKTIITPGLLHRFNLHPDPLCIVCNENNDISHILLKCKKYASFRKTSDGKQKIIEMIDASGAGDVDTSTVIEAVDGVITGLTGLKLKIPSSWENPSGKFHIGVKNAYELYPKQLKDRVVKERKEKYWDPFHKLLIAETTRKIQEFNNHNPNINQLSQQKKLDKEELDAQLEILNSLEKKYQDIGPTYDCVVFHDGKKWRAVIDTSEKGDLENCKLLGTYSETYDYAMLTSTDRLNYCVNVYEDGDLLEIVSMSTGHGTHVASIAAGYFPDEPNKNGVAPGAQIVSIGIGDLRLGSMETGTALTRGLIKVARSKCDIINMSYGEQSHWCGGRVLEHIHQIVNKHGVIMVSSAGNRGPALSTVGTPPITPTDCIMGVGAYVSPDMMIAEYSLRDKMPGLGYTWTSRGPGMHGALAVSVCAPGGAITSVPNWTLRGAQLMNGTSMSSPHVAGCVGVLLSGLKQQNIPYSPYSVRRAIENTALKVSTWEAFSMGHGLIQVDKAFDHLVTYSNCVENSIRFHVTCNQKNGIYLRDPQKTKCPSLFNITVEPICLRDTDADPESKINFEMTLKLTCDVPWVYVPSNLCLMYSPRTFSIRIDPCGLPNGEHFSWIKAYDTTCIEKGPVFHFPITVIISRKMSGDKLNWSDTLLLQPGKLLREFLEVPAGATSASLRLSCCENKSECCIVVHAVQLRPQICCKTHEYFKMFRLGPKEESACVFSVKEKLVLEVVIVQWWTALESTTVDYNITFRGLLPDSPCISVHGADGIHRVDVQSSIIYEDMLPSAVLKNHVLVLRPNENKVKPLKSRDVIPDGRQVYELQLTYVLNVTRSTEITPVFSLLSDLLYESEFESQLWMLFDYNKQLIAVGDAYPSKYAAKVDKGEYTLKLQIRHEDSALLEKLSEVPMLISVKMTNNISLDIYDKHSNALINGKKMSCQTVAPGSTVPIFLAPVPNDKFPKSSSPGSYLSGNITFFKEDAAKKADTYPIKYIIPELPKRPPSVKPVADKEKTLEDEFSDEIKQMKISWIAKLTGKSSKELFDEILAKESDNQCPILLARLQSLDKEFEKITENKQKKAHLLEIIQLADKILSASNCNEILAALGSKTDKKDQANFKKLEQQKSCVIEALVKKGKAMCDFLSLKSDTTGDEAEQGSESSKSLEGGEISTQTEVPVPSEVKSPESDATITLDKVNEVHSELQKWSDQADTKVVCFTEKLCLAHCHFGKVLKLILKQQDEKRILENERKCIELYQKLGWDHCAAFFQRNILVRYPLSHALF</sequence>
<evidence type="ECO:0000256" key="8">
    <source>
        <dbReference type="ARBA" id="ARBA00022825"/>
    </source>
</evidence>
<dbReference type="Gene3D" id="2.60.40.3170">
    <property type="match status" value="1"/>
</dbReference>
<dbReference type="FunFam" id="3.40.50.200:FF:000003">
    <property type="entry name" value="Tripeptidyl peptidase 2"/>
    <property type="match status" value="1"/>
</dbReference>
<dbReference type="Proteomes" id="UP000499080">
    <property type="component" value="Unassembled WGS sequence"/>
</dbReference>
<comment type="caution">
    <text evidence="13">The sequence shown here is derived from an EMBL/GenBank/DDBJ whole genome shotgun (WGS) entry which is preliminary data.</text>
</comment>
<dbReference type="PROSITE" id="PS51892">
    <property type="entry name" value="SUBTILASE"/>
    <property type="match status" value="1"/>
</dbReference>
<feature type="active site" description="Charge relay system" evidence="10">
    <location>
        <position position="536"/>
    </location>
</feature>
<keyword evidence="6 10" id="KW-0645">Protease</keyword>
<comment type="similarity">
    <text evidence="2 10">Belongs to the peptidase S8 family.</text>
</comment>
<dbReference type="PROSITE" id="PS00137">
    <property type="entry name" value="SUBTILASE_HIS"/>
    <property type="match status" value="1"/>
</dbReference>
<keyword evidence="14" id="KW-1185">Reference proteome</keyword>
<dbReference type="OrthoDB" id="6424942at2759"/>
<name>A0A4Y2HY35_ARAVE</name>
<evidence type="ECO:0000256" key="6">
    <source>
        <dbReference type="ARBA" id="ARBA00022670"/>
    </source>
</evidence>
<dbReference type="GO" id="GO:0008240">
    <property type="term" value="F:tripeptidyl-peptidase activity"/>
    <property type="evidence" value="ECO:0007669"/>
    <property type="project" value="UniProtKB-EC"/>
</dbReference>
<dbReference type="GO" id="GO:0005829">
    <property type="term" value="C:cytosol"/>
    <property type="evidence" value="ECO:0007669"/>
    <property type="project" value="TreeGrafter"/>
</dbReference>
<dbReference type="InterPro" id="IPR023828">
    <property type="entry name" value="Peptidase_S8_Ser-AS"/>
</dbReference>
<dbReference type="Gene3D" id="3.30.420.10">
    <property type="entry name" value="Ribonuclease H-like superfamily/Ribonuclease H"/>
    <property type="match status" value="1"/>
</dbReference>
<evidence type="ECO:0000259" key="12">
    <source>
        <dbReference type="PROSITE" id="PS50879"/>
    </source>
</evidence>
<dbReference type="PANTHER" id="PTHR43806:SF14">
    <property type="entry name" value="TRIPEPTIDYL-PEPTIDASE 2"/>
    <property type="match status" value="1"/>
</dbReference>
<dbReference type="EMBL" id="BGPR01002251">
    <property type="protein sequence ID" value="GBM70427.1"/>
    <property type="molecule type" value="Genomic_DNA"/>
</dbReference>
<evidence type="ECO:0000313" key="13">
    <source>
        <dbReference type="EMBL" id="GBM70427.1"/>
    </source>
</evidence>
<dbReference type="PANTHER" id="PTHR43806">
    <property type="entry name" value="PEPTIDASE S8"/>
    <property type="match status" value="1"/>
</dbReference>
<dbReference type="Gene3D" id="6.10.250.3080">
    <property type="match status" value="1"/>
</dbReference>
<evidence type="ECO:0000256" key="4">
    <source>
        <dbReference type="ARBA" id="ARBA00020244"/>
    </source>
</evidence>
<feature type="domain" description="RNase H type-1" evidence="12">
    <location>
        <begin position="1"/>
        <end position="31"/>
    </location>
</feature>
<dbReference type="InterPro" id="IPR046940">
    <property type="entry name" value="TPPII_Ig-like_sf"/>
</dbReference>
<dbReference type="Gene3D" id="3.40.50.200">
    <property type="entry name" value="Peptidase S8/S53 domain"/>
    <property type="match status" value="1"/>
</dbReference>
<dbReference type="InterPro" id="IPR050131">
    <property type="entry name" value="Peptidase_S8_subtilisin-like"/>
</dbReference>
<dbReference type="InterPro" id="IPR022232">
    <property type="entry name" value="TPPII_C_art"/>
</dbReference>
<dbReference type="Gene3D" id="1.25.40.710">
    <property type="match status" value="1"/>
</dbReference>
<comment type="catalytic activity">
    <reaction evidence="1">
        <text>Release of an N-terminal tripeptide from a polypeptide.</text>
        <dbReference type="EC" id="3.4.14.10"/>
    </reaction>
</comment>
<dbReference type="InterPro" id="IPR048383">
    <property type="entry name" value="TPPII_Ig-like-1"/>
</dbReference>
<dbReference type="GO" id="GO:0003676">
    <property type="term" value="F:nucleic acid binding"/>
    <property type="evidence" value="ECO:0007669"/>
    <property type="project" value="InterPro"/>
</dbReference>
<evidence type="ECO:0000256" key="5">
    <source>
        <dbReference type="ARBA" id="ARBA00022438"/>
    </source>
</evidence>
<dbReference type="InterPro" id="IPR015500">
    <property type="entry name" value="Peptidase_S8_subtilisin-rel"/>
</dbReference>
<dbReference type="InterPro" id="IPR022229">
    <property type="entry name" value="TPPII_Ig-like-2"/>
</dbReference>
<reference evidence="13 14" key="1">
    <citation type="journal article" date="2019" name="Sci. Rep.">
        <title>Orb-weaving spider Araneus ventricosus genome elucidates the spidroin gene catalogue.</title>
        <authorList>
            <person name="Kono N."/>
            <person name="Nakamura H."/>
            <person name="Ohtoshi R."/>
            <person name="Moran D.A.P."/>
            <person name="Shinohara A."/>
            <person name="Yoshida Y."/>
            <person name="Fujiwara M."/>
            <person name="Mori M."/>
            <person name="Tomita M."/>
            <person name="Arakawa K."/>
        </authorList>
    </citation>
    <scope>NUCLEOTIDE SEQUENCE [LARGE SCALE GENOMIC DNA]</scope>
</reference>
<dbReference type="GO" id="GO:0006508">
    <property type="term" value="P:proteolysis"/>
    <property type="evidence" value="ECO:0007669"/>
    <property type="project" value="UniProtKB-KW"/>
</dbReference>
<dbReference type="PROSITE" id="PS00138">
    <property type="entry name" value="SUBTILASE_SER"/>
    <property type="match status" value="1"/>
</dbReference>
<evidence type="ECO:0000256" key="9">
    <source>
        <dbReference type="ARBA" id="ARBA00032232"/>
    </source>
</evidence>
<organism evidence="13 14">
    <name type="scientific">Araneus ventricosus</name>
    <name type="common">Orbweaver spider</name>
    <name type="synonym">Epeira ventricosa</name>
    <dbReference type="NCBI Taxonomy" id="182803"/>
    <lineage>
        <taxon>Eukaryota</taxon>
        <taxon>Metazoa</taxon>
        <taxon>Ecdysozoa</taxon>
        <taxon>Arthropoda</taxon>
        <taxon>Chelicerata</taxon>
        <taxon>Arachnida</taxon>
        <taxon>Araneae</taxon>
        <taxon>Araneomorphae</taxon>
        <taxon>Entelegynae</taxon>
        <taxon>Araneoidea</taxon>
        <taxon>Araneidae</taxon>
        <taxon>Araneus</taxon>
    </lineage>
</organism>
<dbReference type="Pfam" id="PF21223">
    <property type="entry name" value="TPPII_Ig-like-1"/>
    <property type="match status" value="1"/>
</dbReference>
<dbReference type="InterPro" id="IPR000209">
    <property type="entry name" value="Peptidase_S8/S53_dom"/>
</dbReference>
<evidence type="ECO:0000313" key="14">
    <source>
        <dbReference type="Proteomes" id="UP000499080"/>
    </source>
</evidence>
<feature type="active site" description="Charge relay system" evidence="10">
    <location>
        <position position="351"/>
    </location>
</feature>
<dbReference type="InterPro" id="IPR002156">
    <property type="entry name" value="RNaseH_domain"/>
</dbReference>
<dbReference type="GO" id="GO:0004177">
    <property type="term" value="F:aminopeptidase activity"/>
    <property type="evidence" value="ECO:0007669"/>
    <property type="project" value="UniProtKB-KW"/>
</dbReference>
<dbReference type="PRINTS" id="PR00723">
    <property type="entry name" value="SUBTILISIN"/>
</dbReference>
<dbReference type="Pfam" id="PF21316">
    <property type="entry name" value="TPPII_GBD"/>
    <property type="match status" value="1"/>
</dbReference>
<dbReference type="Pfam" id="PF00082">
    <property type="entry name" value="Peptidase_S8"/>
    <property type="match status" value="1"/>
</dbReference>
<evidence type="ECO:0000256" key="7">
    <source>
        <dbReference type="ARBA" id="ARBA00022801"/>
    </source>
</evidence>
<evidence type="ECO:0000256" key="2">
    <source>
        <dbReference type="ARBA" id="ARBA00011073"/>
    </source>
</evidence>
<keyword evidence="8 10" id="KW-0720">Serine protease</keyword>
<accession>A0A4Y2HY35</accession>
<feature type="region of interest" description="Disordered" evidence="11">
    <location>
        <begin position="1234"/>
        <end position="1271"/>
    </location>
</feature>
<dbReference type="GO" id="GO:0004523">
    <property type="term" value="F:RNA-DNA hybrid ribonuclease activity"/>
    <property type="evidence" value="ECO:0007669"/>
    <property type="project" value="InterPro"/>
</dbReference>
<dbReference type="InterPro" id="IPR046939">
    <property type="entry name" value="TPPII_C_sf"/>
</dbReference>
<dbReference type="GO" id="GO:0004252">
    <property type="term" value="F:serine-type endopeptidase activity"/>
    <property type="evidence" value="ECO:0007669"/>
    <property type="project" value="UniProtKB-UniRule"/>
</dbReference>
<dbReference type="InterPro" id="IPR036852">
    <property type="entry name" value="Peptidase_S8/S53_dom_sf"/>
</dbReference>
<dbReference type="SUPFAM" id="SSF52743">
    <property type="entry name" value="Subtilisin-like"/>
    <property type="match status" value="1"/>
</dbReference>
<evidence type="ECO:0000256" key="10">
    <source>
        <dbReference type="PROSITE-ProRule" id="PRU01240"/>
    </source>
</evidence>
<feature type="compositionally biased region" description="Low complexity" evidence="11">
    <location>
        <begin position="1242"/>
        <end position="1255"/>
    </location>
</feature>
<dbReference type="InterPro" id="IPR036397">
    <property type="entry name" value="RNaseH_sf"/>
</dbReference>
<dbReference type="InterPro" id="IPR048384">
    <property type="entry name" value="TPPII_GBD"/>
</dbReference>
<dbReference type="InterPro" id="IPR012337">
    <property type="entry name" value="RNaseH-like_sf"/>
</dbReference>
<proteinExistence type="inferred from homology"/>
<dbReference type="InterPro" id="IPR022398">
    <property type="entry name" value="Peptidase_S8_His-AS"/>
</dbReference>
<dbReference type="SUPFAM" id="SSF53098">
    <property type="entry name" value="Ribonuclease H-like"/>
    <property type="match status" value="1"/>
</dbReference>
<keyword evidence="7 10" id="KW-0378">Hydrolase</keyword>
<dbReference type="Pfam" id="PF12583">
    <property type="entry name" value="TPPII_C"/>
    <property type="match status" value="1"/>
</dbReference>
<protein>
    <recommendedName>
        <fullName evidence="4">Tripeptidyl-peptidase 2</fullName>
        <ecNumber evidence="3">3.4.14.10</ecNumber>
    </recommendedName>
    <alternativeName>
        <fullName evidence="9">Tripeptidyl aminopeptidase</fullName>
    </alternativeName>
</protein>
<dbReference type="EC" id="3.4.14.10" evidence="3"/>
<keyword evidence="5" id="KW-0031">Aminopeptidase</keyword>
<dbReference type="PROSITE" id="PS50879">
    <property type="entry name" value="RNASE_H_1"/>
    <property type="match status" value="1"/>
</dbReference>
<feature type="active site" description="Charge relay system" evidence="10">
    <location>
        <position position="298"/>
    </location>
</feature>
<gene>
    <name evidence="13" type="primary">TPP2</name>
    <name evidence="13" type="ORF">AVEN_154426_1</name>
</gene>
<evidence type="ECO:0000256" key="1">
    <source>
        <dbReference type="ARBA" id="ARBA00001910"/>
    </source>
</evidence>
<evidence type="ECO:0000256" key="3">
    <source>
        <dbReference type="ARBA" id="ARBA00012462"/>
    </source>
</evidence>
<evidence type="ECO:0000256" key="11">
    <source>
        <dbReference type="SAM" id="MobiDB-lite"/>
    </source>
</evidence>